<proteinExistence type="predicted"/>
<dbReference type="EMBL" id="JABMCI010000069">
    <property type="protein sequence ID" value="NUU18797.1"/>
    <property type="molecule type" value="Genomic_DNA"/>
</dbReference>
<keyword evidence="3" id="KW-1185">Reference proteome</keyword>
<protein>
    <recommendedName>
        <fullName evidence="4">Secreted protein</fullName>
    </recommendedName>
</protein>
<accession>A0A7Y6A516</accession>
<evidence type="ECO:0000256" key="1">
    <source>
        <dbReference type="SAM" id="SignalP"/>
    </source>
</evidence>
<evidence type="ECO:0000313" key="3">
    <source>
        <dbReference type="Proteomes" id="UP000565724"/>
    </source>
</evidence>
<comment type="caution">
    <text evidence="2">The sequence shown here is derived from an EMBL/GenBank/DDBJ whole genome shotgun (WGS) entry which is preliminary data.</text>
</comment>
<name>A0A7Y6A516_9CELL</name>
<organism evidence="2 3">
    <name type="scientific">Cellulomonas humilata</name>
    <dbReference type="NCBI Taxonomy" id="144055"/>
    <lineage>
        <taxon>Bacteria</taxon>
        <taxon>Bacillati</taxon>
        <taxon>Actinomycetota</taxon>
        <taxon>Actinomycetes</taxon>
        <taxon>Micrococcales</taxon>
        <taxon>Cellulomonadaceae</taxon>
        <taxon>Cellulomonas</taxon>
    </lineage>
</organism>
<evidence type="ECO:0000313" key="2">
    <source>
        <dbReference type="EMBL" id="NUU18797.1"/>
    </source>
</evidence>
<feature type="signal peptide" evidence="1">
    <location>
        <begin position="1"/>
        <end position="31"/>
    </location>
</feature>
<dbReference type="Proteomes" id="UP000565724">
    <property type="component" value="Unassembled WGS sequence"/>
</dbReference>
<evidence type="ECO:0008006" key="4">
    <source>
        <dbReference type="Google" id="ProtNLM"/>
    </source>
</evidence>
<sequence>MTAHRPALARLAVTAALTLGLVTAGATTALAADAVVEPARTDRSATLCARADQLSARLEKALDRIQGDVDRQGSVAWLRARGERASTAGHADLAASLRARADRREARVPEIEDVLDRLASASAEHCGATATPSTP</sequence>
<keyword evidence="1" id="KW-0732">Signal</keyword>
<gene>
    <name evidence="2" type="ORF">HP550_16210</name>
</gene>
<feature type="chain" id="PRO_5030519979" description="Secreted protein" evidence="1">
    <location>
        <begin position="32"/>
        <end position="135"/>
    </location>
</feature>
<dbReference type="RefSeq" id="WP_175348731.1">
    <property type="nucleotide sequence ID" value="NZ_JABMCI010000069.1"/>
</dbReference>
<reference evidence="2 3" key="1">
    <citation type="submission" date="2020-05" db="EMBL/GenBank/DDBJ databases">
        <title>Genome Sequencing of Type Strains.</title>
        <authorList>
            <person name="Lemaire J.F."/>
            <person name="Inderbitzin P."/>
            <person name="Gregorio O.A."/>
            <person name="Collins S.B."/>
            <person name="Wespe N."/>
            <person name="Knight-Connoni V."/>
        </authorList>
    </citation>
    <scope>NUCLEOTIDE SEQUENCE [LARGE SCALE GENOMIC DNA]</scope>
    <source>
        <strain evidence="2 3">ATCC 25174</strain>
    </source>
</reference>
<dbReference type="AlphaFoldDB" id="A0A7Y6A516"/>